<reference evidence="3" key="1">
    <citation type="submission" date="2018-10" db="EMBL/GenBank/DDBJ databases">
        <authorList>
            <person name="Peiro R."/>
            <person name="Begona"/>
            <person name="Cbmso G."/>
            <person name="Lopez M."/>
            <person name="Gonzalez S."/>
            <person name="Sacristan E."/>
            <person name="Castillo E."/>
        </authorList>
    </citation>
    <scope>NUCLEOTIDE SEQUENCE [LARGE SCALE GENOMIC DNA]</scope>
</reference>
<proteinExistence type="predicted"/>
<dbReference type="EMBL" id="UWOC01000048">
    <property type="protein sequence ID" value="VCU07695.1"/>
    <property type="molecule type" value="Genomic_DNA"/>
</dbReference>
<gene>
    <name evidence="1" type="ORF">GJ689_09015</name>
    <name evidence="2" type="ORF">RHODGE_RHODGE_00778</name>
</gene>
<protein>
    <submittedName>
        <fullName evidence="1">Uncharacterized protein</fullName>
    </submittedName>
</protein>
<dbReference type="AlphaFoldDB" id="A0A327KAC1"/>
<dbReference type="RefSeq" id="WP_111384753.1">
    <property type="nucleotide sequence ID" value="NZ_NPEW01000055.1"/>
</dbReference>
<evidence type="ECO:0000313" key="1">
    <source>
        <dbReference type="EMBL" id="MTW16350.1"/>
    </source>
</evidence>
<dbReference type="Proteomes" id="UP000438991">
    <property type="component" value="Unassembled WGS sequence"/>
</dbReference>
<keyword evidence="3" id="KW-1185">Reference proteome</keyword>
<dbReference type="OrthoDB" id="7960735at2"/>
<dbReference type="EMBL" id="WNKV01000005">
    <property type="protein sequence ID" value="MTW16350.1"/>
    <property type="molecule type" value="Genomic_DNA"/>
</dbReference>
<accession>A0A327KAC1</accession>
<reference evidence="2" key="2">
    <citation type="submission" date="2018-10" db="EMBL/GenBank/DDBJ databases">
        <authorList>
            <person name="Peiro R."/>
            <person name="Begona"/>
            <person name="Cbmso G."/>
            <person name="Lopez M."/>
            <person name="Gonzalez S."/>
            <person name="Sacristan E."/>
            <person name="Castillo E."/>
        </authorList>
    </citation>
    <scope>NUCLEOTIDE SEQUENCE</scope>
    <source>
        <strain evidence="2">Rhod_genome</strain>
    </source>
</reference>
<evidence type="ECO:0000313" key="4">
    <source>
        <dbReference type="Proteomes" id="UP000438991"/>
    </source>
</evidence>
<name>A0A327KAC1_9BRAD</name>
<comment type="caution">
    <text evidence="1">The sequence shown here is derived from an EMBL/GenBank/DDBJ whole genome shotgun (WGS) entry which is preliminary data.</text>
</comment>
<sequence length="62" mass="6933">MLQRSDLVAFMPTSDVCEFLARVAGGRAASLHAWVVDGLRDRGLIDRHDRLTEHGRRMLAGE</sequence>
<dbReference type="Proteomes" id="UP000289200">
    <property type="component" value="Unassembled WGS sequence"/>
</dbReference>
<evidence type="ECO:0000313" key="3">
    <source>
        <dbReference type="Proteomes" id="UP000289200"/>
    </source>
</evidence>
<organism evidence="1 4">
    <name type="scientific">Rhodoplanes serenus</name>
    <dbReference type="NCBI Taxonomy" id="200615"/>
    <lineage>
        <taxon>Bacteria</taxon>
        <taxon>Pseudomonadati</taxon>
        <taxon>Pseudomonadota</taxon>
        <taxon>Alphaproteobacteria</taxon>
        <taxon>Hyphomicrobiales</taxon>
        <taxon>Nitrobacteraceae</taxon>
        <taxon>Rhodoplanes</taxon>
    </lineage>
</organism>
<reference evidence="1 4" key="3">
    <citation type="submission" date="2019-11" db="EMBL/GenBank/DDBJ databases">
        <title>Whole-genome sequence of Rhodoplanes serenus DSM 18633, type strain.</title>
        <authorList>
            <person name="Kyndt J.A."/>
            <person name="Meyer T.E."/>
        </authorList>
    </citation>
    <scope>NUCLEOTIDE SEQUENCE [LARGE SCALE GENOMIC DNA]</scope>
    <source>
        <strain evidence="1 4">DSM 18633</strain>
    </source>
</reference>
<evidence type="ECO:0000313" key="2">
    <source>
        <dbReference type="EMBL" id="VCU07695.1"/>
    </source>
</evidence>